<protein>
    <recommendedName>
        <fullName evidence="9">Pseudouridine synthase</fullName>
        <ecNumber evidence="9">5.4.99.-</ecNumber>
    </recommendedName>
</protein>
<dbReference type="Pfam" id="PF01479">
    <property type="entry name" value="S4"/>
    <property type="match status" value="1"/>
</dbReference>
<evidence type="ECO:0000313" key="12">
    <source>
        <dbReference type="Proteomes" id="UP000061704"/>
    </source>
</evidence>
<evidence type="ECO:0000256" key="3">
    <source>
        <dbReference type="ARBA" id="ARBA00010876"/>
    </source>
</evidence>
<dbReference type="InterPro" id="IPR020103">
    <property type="entry name" value="PsdUridine_synth_cat_dom_sf"/>
</dbReference>
<comment type="catalytic activity">
    <reaction evidence="1">
        <text>uridine(955/2504/2580) in 23S rRNA = pseudouridine(955/2504/2580) in 23S rRNA</text>
        <dbReference type="Rhea" id="RHEA:42528"/>
        <dbReference type="Rhea" id="RHEA-COMP:10099"/>
        <dbReference type="Rhea" id="RHEA-COMP:10100"/>
        <dbReference type="ChEBI" id="CHEBI:65314"/>
        <dbReference type="ChEBI" id="CHEBI:65315"/>
        <dbReference type="EC" id="5.4.99.24"/>
    </reaction>
</comment>
<dbReference type="PROSITE" id="PS01129">
    <property type="entry name" value="PSI_RLU"/>
    <property type="match status" value="1"/>
</dbReference>
<dbReference type="GO" id="GO:0000455">
    <property type="term" value="P:enzyme-directed rRNA pseudouridine synthesis"/>
    <property type="evidence" value="ECO:0007669"/>
    <property type="project" value="UniProtKB-ARBA"/>
</dbReference>
<dbReference type="PANTHER" id="PTHR21600:SF92">
    <property type="entry name" value="RIBOSOMAL LARGE SUBUNIT PSEUDOURIDINE SYNTHASE C"/>
    <property type="match status" value="1"/>
</dbReference>
<feature type="domain" description="RNA-binding S4" evidence="10">
    <location>
        <begin position="20"/>
        <end position="79"/>
    </location>
</feature>
<dbReference type="Proteomes" id="UP000061704">
    <property type="component" value="Chromosome"/>
</dbReference>
<evidence type="ECO:0000256" key="5">
    <source>
        <dbReference type="ARBA" id="ARBA00022884"/>
    </source>
</evidence>
<comment type="similarity">
    <text evidence="3 9">Belongs to the pseudouridine synthase RluA family.</text>
</comment>
<evidence type="ECO:0000256" key="8">
    <source>
        <dbReference type="PROSITE-ProRule" id="PRU00182"/>
    </source>
</evidence>
<dbReference type="NCBIfam" id="NF008249">
    <property type="entry name" value="PRK11025.1"/>
    <property type="match status" value="1"/>
</dbReference>
<dbReference type="InterPro" id="IPR006225">
    <property type="entry name" value="PsdUridine_synth_RluC/D"/>
</dbReference>
<evidence type="ECO:0000256" key="6">
    <source>
        <dbReference type="ARBA" id="ARBA00023235"/>
    </source>
</evidence>
<evidence type="ECO:0000256" key="9">
    <source>
        <dbReference type="RuleBase" id="RU362028"/>
    </source>
</evidence>
<dbReference type="Pfam" id="PF00849">
    <property type="entry name" value="PseudoU_synth_2"/>
    <property type="match status" value="1"/>
</dbReference>
<keyword evidence="4" id="KW-0698">rRNA processing</keyword>
<dbReference type="AlphaFoldDB" id="C5WD20"/>
<dbReference type="GO" id="GO:0160141">
    <property type="term" value="F:23S rRNA pseudouridine(955/2504/2580) synthase activity"/>
    <property type="evidence" value="ECO:0007669"/>
    <property type="project" value="UniProtKB-EC"/>
</dbReference>
<evidence type="ECO:0000256" key="7">
    <source>
        <dbReference type="PIRSR" id="PIRSR606225-1"/>
    </source>
</evidence>
<dbReference type="InterPro" id="IPR006145">
    <property type="entry name" value="PsdUridine_synth_RsuA/RluA"/>
</dbReference>
<dbReference type="InterPro" id="IPR002942">
    <property type="entry name" value="S4_RNA-bd"/>
</dbReference>
<dbReference type="EC" id="5.4.99.-" evidence="9"/>
<keyword evidence="6 9" id="KW-0413">Isomerase</keyword>
<accession>C5WD20</accession>
<evidence type="ECO:0000256" key="2">
    <source>
        <dbReference type="ARBA" id="ARBA00002876"/>
    </source>
</evidence>
<dbReference type="PROSITE" id="PS50889">
    <property type="entry name" value="S4"/>
    <property type="match status" value="1"/>
</dbReference>
<organism evidence="11 12">
    <name type="scientific">Candidatus Ishikawaella capsulata Mpkobe</name>
    <dbReference type="NCBI Taxonomy" id="476281"/>
    <lineage>
        <taxon>Bacteria</taxon>
        <taxon>Pseudomonadati</taxon>
        <taxon>Pseudomonadota</taxon>
        <taxon>Gammaproteobacteria</taxon>
        <taxon>Enterobacterales</taxon>
        <taxon>Enterobacteriaceae</taxon>
        <taxon>Candidatus Ishikawella</taxon>
    </lineage>
</organism>
<name>C5WD20_9ENTR</name>
<keyword evidence="12" id="KW-1185">Reference proteome</keyword>
<dbReference type="HOGENOM" id="CLU_016902_1_1_6"/>
<dbReference type="PANTHER" id="PTHR21600">
    <property type="entry name" value="MITOCHONDRIAL RNA PSEUDOURIDINE SYNTHASE"/>
    <property type="match status" value="1"/>
</dbReference>
<comment type="catalytic activity">
    <reaction evidence="9">
        <text>a uridine in RNA = a pseudouridine in RNA</text>
        <dbReference type="Rhea" id="RHEA:48348"/>
        <dbReference type="Rhea" id="RHEA-COMP:12068"/>
        <dbReference type="Rhea" id="RHEA-COMP:12069"/>
        <dbReference type="ChEBI" id="CHEBI:65314"/>
        <dbReference type="ChEBI" id="CHEBI:65315"/>
    </reaction>
</comment>
<dbReference type="SUPFAM" id="SSF55120">
    <property type="entry name" value="Pseudouridine synthase"/>
    <property type="match status" value="1"/>
</dbReference>
<feature type="active site" evidence="7">
    <location>
        <position position="143"/>
    </location>
</feature>
<dbReference type="Gene3D" id="3.10.290.10">
    <property type="entry name" value="RNA-binding S4 domain"/>
    <property type="match status" value="1"/>
</dbReference>
<comment type="function">
    <text evidence="2">Responsible for synthesis of pseudouridine from uracil at positions 955, 2504 and 2580 in 23S ribosomal RNA.</text>
</comment>
<dbReference type="InterPro" id="IPR036986">
    <property type="entry name" value="S4_RNA-bd_sf"/>
</dbReference>
<gene>
    <name evidence="11" type="primary">rluC</name>
    <name evidence="11" type="ORF">ICMP_373</name>
</gene>
<dbReference type="RefSeq" id="WP_041069348.1">
    <property type="nucleotide sequence ID" value="NZ_AP010872.1"/>
</dbReference>
<dbReference type="EMBL" id="AP010872">
    <property type="protein sequence ID" value="BAH83226.1"/>
    <property type="molecule type" value="Genomic_DNA"/>
</dbReference>
<evidence type="ECO:0000256" key="4">
    <source>
        <dbReference type="ARBA" id="ARBA00022552"/>
    </source>
</evidence>
<dbReference type="InterPro" id="IPR006224">
    <property type="entry name" value="PsdUridine_synth_RluA-like_CS"/>
</dbReference>
<dbReference type="CDD" id="cd02869">
    <property type="entry name" value="PseudoU_synth_RluA_like"/>
    <property type="match status" value="1"/>
</dbReference>
<dbReference type="KEGG" id="icp:ICMP_373"/>
<dbReference type="NCBIfam" id="TIGR00005">
    <property type="entry name" value="rluA_subfam"/>
    <property type="match status" value="1"/>
</dbReference>
<dbReference type="OrthoDB" id="9807829at2"/>
<sequence length="317" mass="36628">MKAKILKVQHLVISEHYIGQRLDNFLFSYLKGVPKSKIYRILRTGQIRVNKKRTKYKYKLIEGDTLRIPPLHILETKKIFLSPNRKEISILEKAILFEDNHILILNKPSGIAVHGGSGLSFGVIEGLRLLRPNSHLELVHRLDRDTSGLLLLAQKRSALRSLHEQLRTKEVRKEYLALVQGKWPPNCKIATLPILKKYSNNQDNIVCIDIHGKASETHFSVEEYFNDATLLKVRPITGRTHQIRIHTSYLGHPIAFDNRYGLSNFDKKIIKTGLNRMFLHAHFMKFKHPHSGQLLKFHAPLDKNLQNCLINLRNQNS</sequence>
<dbReference type="STRING" id="476281.ICMP_373"/>
<proteinExistence type="inferred from homology"/>
<keyword evidence="5 8" id="KW-0694">RNA-binding</keyword>
<reference evidence="11 12" key="1">
    <citation type="journal article" date="2011" name="Genome Biol. Evol.">
        <title>Reductive evolution of bacterial genome in insect gut environment.</title>
        <authorList>
            <person name="Nikoh N."/>
            <person name="Hosokawa T."/>
            <person name="Ohshima K."/>
            <person name="Hattori M."/>
            <person name="Fukatsu T."/>
        </authorList>
    </citation>
    <scope>NUCLEOTIDE SEQUENCE [LARGE SCALE GENOMIC DNA]</scope>
    <source>
        <strain evidence="11 12">Mpkobe</strain>
    </source>
</reference>
<dbReference type="CDD" id="cd00165">
    <property type="entry name" value="S4"/>
    <property type="match status" value="1"/>
</dbReference>
<dbReference type="GO" id="GO:0003723">
    <property type="term" value="F:RNA binding"/>
    <property type="evidence" value="ECO:0007669"/>
    <property type="project" value="UniProtKB-KW"/>
</dbReference>
<evidence type="ECO:0000256" key="1">
    <source>
        <dbReference type="ARBA" id="ARBA00000381"/>
    </source>
</evidence>
<evidence type="ECO:0000313" key="11">
    <source>
        <dbReference type="EMBL" id="BAH83226.1"/>
    </source>
</evidence>
<dbReference type="Gene3D" id="3.30.2350.10">
    <property type="entry name" value="Pseudouridine synthase"/>
    <property type="match status" value="1"/>
</dbReference>
<evidence type="ECO:0000259" key="10">
    <source>
        <dbReference type="SMART" id="SM00363"/>
    </source>
</evidence>
<dbReference type="SUPFAM" id="SSF55174">
    <property type="entry name" value="Alpha-L RNA-binding motif"/>
    <property type="match status" value="1"/>
</dbReference>
<dbReference type="SMART" id="SM00363">
    <property type="entry name" value="S4"/>
    <property type="match status" value="1"/>
</dbReference>
<dbReference type="InterPro" id="IPR050188">
    <property type="entry name" value="RluA_PseudoU_synthase"/>
</dbReference>